<evidence type="ECO:0000256" key="4">
    <source>
        <dbReference type="ARBA" id="ARBA00022801"/>
    </source>
</evidence>
<dbReference type="GO" id="GO:0030245">
    <property type="term" value="P:cellulose catabolic process"/>
    <property type="evidence" value="ECO:0007669"/>
    <property type="project" value="UniProtKB-KW"/>
</dbReference>
<dbReference type="PATRIC" id="fig|759362.5.peg.1376"/>
<evidence type="ECO:0000256" key="2">
    <source>
        <dbReference type="ARBA" id="ARBA00010838"/>
    </source>
</evidence>
<dbReference type="Pfam" id="PF00232">
    <property type="entry name" value="Glyco_hydro_1"/>
    <property type="match status" value="1"/>
</dbReference>
<evidence type="ECO:0000313" key="13">
    <source>
        <dbReference type="EMBL" id="AEM41172.1"/>
    </source>
</evidence>
<keyword evidence="7 12" id="KW-0326">Glycosidase</keyword>
<dbReference type="InterPro" id="IPR033132">
    <property type="entry name" value="GH_1_N_CS"/>
</dbReference>
<proteinExistence type="inferred from homology"/>
<evidence type="ECO:0000256" key="10">
    <source>
        <dbReference type="PIRSR" id="PIRSR617736-2"/>
    </source>
</evidence>
<keyword evidence="6" id="KW-0119">Carbohydrate metabolism</keyword>
<dbReference type="NCBIfam" id="TIGR03356">
    <property type="entry name" value="BGL"/>
    <property type="match status" value="1"/>
</dbReference>
<feature type="binding site" evidence="10">
    <location>
        <begin position="405"/>
        <end position="406"/>
    </location>
    <ligand>
        <name>substrate</name>
    </ligand>
</feature>
<feature type="binding site" evidence="10">
    <location>
        <position position="121"/>
    </location>
    <ligand>
        <name>substrate</name>
    </ligand>
</feature>
<name>F9Y846_KETVW</name>
<dbReference type="GO" id="GO:0005829">
    <property type="term" value="C:cytosol"/>
    <property type="evidence" value="ECO:0007669"/>
    <property type="project" value="TreeGrafter"/>
</dbReference>
<dbReference type="Proteomes" id="UP000000692">
    <property type="component" value="Chromosome"/>
</dbReference>
<keyword evidence="4 12" id="KW-0378">Hydrolase</keyword>
<dbReference type="GO" id="GO:0008422">
    <property type="term" value="F:beta-glucosidase activity"/>
    <property type="evidence" value="ECO:0007669"/>
    <property type="project" value="UniProtKB-EC"/>
</dbReference>
<accession>F9Y846</accession>
<evidence type="ECO:0000256" key="1">
    <source>
        <dbReference type="ARBA" id="ARBA00000448"/>
    </source>
</evidence>
<keyword evidence="5" id="KW-0136">Cellulose degradation</keyword>
<evidence type="ECO:0000256" key="5">
    <source>
        <dbReference type="ARBA" id="ARBA00023001"/>
    </source>
</evidence>
<dbReference type="PANTHER" id="PTHR10353:SF36">
    <property type="entry name" value="LP05116P"/>
    <property type="match status" value="1"/>
</dbReference>
<dbReference type="InterPro" id="IPR001360">
    <property type="entry name" value="Glyco_hydro_1"/>
</dbReference>
<dbReference type="PANTHER" id="PTHR10353">
    <property type="entry name" value="GLYCOSYL HYDROLASE"/>
    <property type="match status" value="1"/>
</dbReference>
<sequence length="445" mass="49052">MPITLQDFPADFVFGAATAAYQIEGTAAGGAGPSHWDTFAATPGNVIRAEDGAVACDHYHRWPEDLDLVQAAGLKAYRFSTSWPRVMPDGVTVNPEGLDFYDRLVDGMLARGLAPYQTLYHWDLPSALADKGGWANRDTALRFADYAAVITDRIGDRVASIATINEPWCVAWLSHFLGIHAPGLRDIRAAARAMHHILLAHGLAVQRLREMDTRAPLGIVLNFEHATPATDSAADRAAAARQDAIYNRWFIEGITRQSYPDLALAGLAPYLPDGWQSDMAIIGQPLDWLGVNYYTRTLHRHASDHAWPATATVTGPLEKTDMGWEIYPEGLTYFLTRLHRDYVGNLPMYVTENGMAAADQMIAGAVDDPARTDFLFAHLAATRDAMAEGANVKGFFYWSLLDNYEWAAGYEKRFGLVHVDYPSQKRTPKASYHALAAMLAPETAK</sequence>
<protein>
    <recommendedName>
        <fullName evidence="3 12">Beta-glucosidase</fullName>
        <ecNumber evidence="3 12">3.2.1.21</ecNumber>
    </recommendedName>
</protein>
<organism evidence="13 14">
    <name type="scientific">Ketogulonicigenium vulgare (strain WSH-001)</name>
    <dbReference type="NCBI Taxonomy" id="759362"/>
    <lineage>
        <taxon>Bacteria</taxon>
        <taxon>Pseudomonadati</taxon>
        <taxon>Pseudomonadota</taxon>
        <taxon>Alphaproteobacteria</taxon>
        <taxon>Rhodobacterales</taxon>
        <taxon>Roseobacteraceae</taxon>
        <taxon>Ketogulonicigenium</taxon>
    </lineage>
</organism>
<dbReference type="eggNOG" id="COG2723">
    <property type="taxonomic scope" value="Bacteria"/>
</dbReference>
<feature type="binding site" evidence="10">
    <location>
        <position position="294"/>
    </location>
    <ligand>
        <name>substrate</name>
    </ligand>
</feature>
<evidence type="ECO:0000256" key="12">
    <source>
        <dbReference type="RuleBase" id="RU361175"/>
    </source>
</evidence>
<dbReference type="FunFam" id="3.20.20.80:FF:000004">
    <property type="entry name" value="Beta-glucosidase 6-phospho-beta-glucosidase"/>
    <property type="match status" value="1"/>
</dbReference>
<reference evidence="13 14" key="1">
    <citation type="journal article" date="2011" name="J. Bacteriol.">
        <title>Complete genome sequence of the industrial strain Ketogulonicigenium vulgare WSH-001.</title>
        <authorList>
            <person name="Liu L."/>
            <person name="Li Y."/>
            <person name="Zhang J."/>
            <person name="Zhou Z."/>
            <person name="Liu J."/>
            <person name="Li X."/>
            <person name="Zhou J."/>
            <person name="Du G."/>
            <person name="Wang L."/>
            <person name="Chen J."/>
        </authorList>
    </citation>
    <scope>NUCLEOTIDE SEQUENCE [LARGE SCALE GENOMIC DNA]</scope>
    <source>
        <strain evidence="13 14">WSH-001</strain>
    </source>
</reference>
<evidence type="ECO:0000313" key="14">
    <source>
        <dbReference type="Proteomes" id="UP000000692"/>
    </source>
</evidence>
<dbReference type="HOGENOM" id="CLU_001859_0_1_5"/>
<dbReference type="InterPro" id="IPR017736">
    <property type="entry name" value="Glyco_hydro_1_beta-glucosidase"/>
</dbReference>
<dbReference type="InterPro" id="IPR018120">
    <property type="entry name" value="Glyco_hydro_1_AS"/>
</dbReference>
<dbReference type="EC" id="3.2.1.21" evidence="3 12"/>
<gene>
    <name evidence="13" type="primary">bglA</name>
    <name evidence="13" type="ordered locus">KVU_1334</name>
</gene>
<keyword evidence="14" id="KW-1185">Reference proteome</keyword>
<evidence type="ECO:0000256" key="11">
    <source>
        <dbReference type="PROSITE-ProRule" id="PRU10055"/>
    </source>
</evidence>
<evidence type="ECO:0000256" key="8">
    <source>
        <dbReference type="ARBA" id="ARBA00023326"/>
    </source>
</evidence>
<dbReference type="InterPro" id="IPR017853">
    <property type="entry name" value="GH"/>
</dbReference>
<feature type="binding site" evidence="10">
    <location>
        <position position="22"/>
    </location>
    <ligand>
        <name>substrate</name>
    </ligand>
</feature>
<dbReference type="Gene3D" id="3.20.20.80">
    <property type="entry name" value="Glycosidases"/>
    <property type="match status" value="1"/>
</dbReference>
<feature type="active site" description="Proton donor" evidence="9">
    <location>
        <position position="166"/>
    </location>
</feature>
<evidence type="ECO:0000256" key="3">
    <source>
        <dbReference type="ARBA" id="ARBA00012744"/>
    </source>
</evidence>
<dbReference type="PRINTS" id="PR00131">
    <property type="entry name" value="GLHYDRLASE1"/>
</dbReference>
<dbReference type="KEGG" id="kvl:KVU_1334"/>
<dbReference type="SUPFAM" id="SSF51445">
    <property type="entry name" value="(Trans)glycosidases"/>
    <property type="match status" value="1"/>
</dbReference>
<evidence type="ECO:0000256" key="9">
    <source>
        <dbReference type="PIRSR" id="PIRSR617736-1"/>
    </source>
</evidence>
<evidence type="ECO:0000256" key="7">
    <source>
        <dbReference type="ARBA" id="ARBA00023295"/>
    </source>
</evidence>
<keyword evidence="8" id="KW-0624">Polysaccharide degradation</keyword>
<comment type="similarity">
    <text evidence="2 12">Belongs to the glycosyl hydrolase 1 family.</text>
</comment>
<dbReference type="PROSITE" id="PS00572">
    <property type="entry name" value="GLYCOSYL_HYDROL_F1_1"/>
    <property type="match status" value="1"/>
</dbReference>
<evidence type="ECO:0000256" key="6">
    <source>
        <dbReference type="ARBA" id="ARBA00023277"/>
    </source>
</evidence>
<comment type="catalytic activity">
    <reaction evidence="1 12">
        <text>Hydrolysis of terminal, non-reducing beta-D-glucosyl residues with release of beta-D-glucose.</text>
        <dbReference type="EC" id="3.2.1.21"/>
    </reaction>
</comment>
<dbReference type="OrthoDB" id="9765195at2"/>
<feature type="active site" description="Nucleophile" evidence="9 11">
    <location>
        <position position="352"/>
    </location>
</feature>
<dbReference type="RefSeq" id="WP_013384640.1">
    <property type="nucleotide sequence ID" value="NC_017384.1"/>
</dbReference>
<dbReference type="EMBL" id="CP002018">
    <property type="protein sequence ID" value="AEM41172.1"/>
    <property type="molecule type" value="Genomic_DNA"/>
</dbReference>
<feature type="binding site" evidence="10">
    <location>
        <position position="398"/>
    </location>
    <ligand>
        <name>substrate</name>
    </ligand>
</feature>
<dbReference type="AlphaFoldDB" id="F9Y846"/>
<feature type="binding site" evidence="10">
    <location>
        <position position="165"/>
    </location>
    <ligand>
        <name>substrate</name>
    </ligand>
</feature>
<dbReference type="PROSITE" id="PS00653">
    <property type="entry name" value="GLYCOSYL_HYDROL_F1_2"/>
    <property type="match status" value="1"/>
</dbReference>